<dbReference type="Proteomes" id="UP000649799">
    <property type="component" value="Unassembled WGS sequence"/>
</dbReference>
<keyword evidence="3" id="KW-1185">Reference proteome</keyword>
<dbReference type="Gene3D" id="1.25.10.10">
    <property type="entry name" value="Leucine-rich Repeat Variant"/>
    <property type="match status" value="1"/>
</dbReference>
<dbReference type="NCBIfam" id="TIGR02604">
    <property type="entry name" value="Piru_Ver_Nterm"/>
    <property type="match status" value="1"/>
</dbReference>
<name>A0ABX0H4H9_9BACT</name>
<dbReference type="PANTHER" id="PTHR33546:SF1">
    <property type="entry name" value="LARGE, MULTIFUNCTIONAL SECRETED PROTEIN"/>
    <property type="match status" value="1"/>
</dbReference>
<protein>
    <submittedName>
        <fullName evidence="2">Dehydrogenase</fullName>
    </submittedName>
</protein>
<dbReference type="Pfam" id="PF23500">
    <property type="entry name" value="DUF7133"/>
    <property type="match status" value="1"/>
</dbReference>
<dbReference type="InterPro" id="IPR013428">
    <property type="entry name" value="Membrane-bound_put_N"/>
</dbReference>
<evidence type="ECO:0000313" key="3">
    <source>
        <dbReference type="Proteomes" id="UP000649799"/>
    </source>
</evidence>
<feature type="domain" description="DUF7133" evidence="1">
    <location>
        <begin position="30"/>
        <end position="430"/>
    </location>
</feature>
<dbReference type="InterPro" id="IPR016024">
    <property type="entry name" value="ARM-type_fold"/>
</dbReference>
<dbReference type="InterPro" id="IPR011042">
    <property type="entry name" value="6-blade_b-propeller_TolB-like"/>
</dbReference>
<sequence length="703" mass="78763">MKLSASFILSMILLSGLQSCKEDKYAGPLSPEASMATFDIHEGFEVQLFAAEPHIKDPVDLVFDEHGRAFAIEMPDYPYKPEEGKGRGVIKQLVDEDGDGQIDTSIVFAEGIADATSLMPWKGGLLVTAAPYIYYMKDMDEDGAADSKEIIFSGFFENNSEAQITNLRLGVDNWIYAANNGQRSEVSFQNKTEKKPINLQGMDFRFRLDKGQFEKESGTAQFGQTFDDWGNKVFTQNTLHVQQAVIPGRYLERHGLLSSKSVNQNISDHDFEMFQMTPPPYWRAERTKRRNKQYQEQELDRVEHAEDYFTGASGGTVYNGGAFPDEFYGDLFTGDVAGNLVHRDQLVLDKNGPSLLARRHAEETTKEFLASTDPWFRPVGFTVGPDGFLYLVDFYRQHIETPVSIPDDLKAEMDFMNGENHGRIYRLVPKGRGVGKWESPDFSKMDAEALVAQLAHDNGWNRTTAQRLILENPSAEQVPFLLALAKKENPKAQVLALHLLHSMDALPSDLVASALESEHWGLVKNALVLAEDFPGLREEISEKINHENPMISMQAVLSLGNYEDNAVIEKMAGVLMEKGSNKWFRTAILSSNAGSGLQILAALKEQHDFFESSEGWKNDYLKEVSHILGAKGEEGDIKDFIGLLSSLEGENVDHWKEIALDNLKKGLDRSKDIHSENLTAILKKLEEGENYAAFPLQELMTAL</sequence>
<evidence type="ECO:0000259" key="1">
    <source>
        <dbReference type="Pfam" id="PF23500"/>
    </source>
</evidence>
<dbReference type="PANTHER" id="PTHR33546">
    <property type="entry name" value="LARGE, MULTIFUNCTIONAL SECRETED PROTEIN-RELATED"/>
    <property type="match status" value="1"/>
</dbReference>
<organism evidence="2 3">
    <name type="scientific">Cyclobacterium plantarum</name>
    <dbReference type="NCBI Taxonomy" id="2716263"/>
    <lineage>
        <taxon>Bacteria</taxon>
        <taxon>Pseudomonadati</taxon>
        <taxon>Bacteroidota</taxon>
        <taxon>Cytophagia</taxon>
        <taxon>Cytophagales</taxon>
        <taxon>Cyclobacteriaceae</taxon>
        <taxon>Cyclobacterium</taxon>
    </lineage>
</organism>
<dbReference type="Gene3D" id="2.120.10.30">
    <property type="entry name" value="TolB, C-terminal domain"/>
    <property type="match status" value="1"/>
</dbReference>
<dbReference type="InterPro" id="IPR011989">
    <property type="entry name" value="ARM-like"/>
</dbReference>
<dbReference type="InterPro" id="IPR055557">
    <property type="entry name" value="DUF7133"/>
</dbReference>
<gene>
    <name evidence="2" type="ORF">G9Q97_07950</name>
</gene>
<accession>A0ABX0H4H9</accession>
<evidence type="ECO:0000313" key="2">
    <source>
        <dbReference type="EMBL" id="NHE56744.1"/>
    </source>
</evidence>
<dbReference type="RefSeq" id="WP_166145071.1">
    <property type="nucleotide sequence ID" value="NZ_JAANYN010000002.1"/>
</dbReference>
<dbReference type="SUPFAM" id="SSF48371">
    <property type="entry name" value="ARM repeat"/>
    <property type="match status" value="1"/>
</dbReference>
<dbReference type="PROSITE" id="PS51257">
    <property type="entry name" value="PROKAR_LIPOPROTEIN"/>
    <property type="match status" value="1"/>
</dbReference>
<dbReference type="EMBL" id="JAANYN010000002">
    <property type="protein sequence ID" value="NHE56744.1"/>
    <property type="molecule type" value="Genomic_DNA"/>
</dbReference>
<reference evidence="2 3" key="1">
    <citation type="submission" date="2020-03" db="EMBL/GenBank/DDBJ databases">
        <title>Cyclobacterium plantarum sp. nov., a marine bacterium isolated from a coastal-marine wetland.</title>
        <authorList>
            <person name="Sanchez-Porro C."/>
            <person name="Ventosa A."/>
            <person name="Amoozegar M."/>
        </authorList>
    </citation>
    <scope>NUCLEOTIDE SEQUENCE [LARGE SCALE GENOMIC DNA]</scope>
    <source>
        <strain evidence="2 3">GBPx2</strain>
    </source>
</reference>
<comment type="caution">
    <text evidence="2">The sequence shown here is derived from an EMBL/GenBank/DDBJ whole genome shotgun (WGS) entry which is preliminary data.</text>
</comment>
<proteinExistence type="predicted"/>